<dbReference type="InterPro" id="IPR000914">
    <property type="entry name" value="SBP_5_dom"/>
</dbReference>
<proteinExistence type="predicted"/>
<sequence>MKQIKKKLFSLLLTFGATSQLAFIATACGTKEKDKNEEYLNNVIATVDKSSYDLGLATEPLNNLNYVLKQSVNKILPSLVDSFLKNGPVDSLKSILNTSKFNMVMVDTNSGKGSSNFDFYYNSTLAKVGENEKPNPSTSKLASENGYGNVLGSSYGLHDFGIFGGLGRASEGDDVKKQSTVYAFPNPKNSNNYMAATGFVNKAKNIWSNGDIVTAQDLRDYLEYILDYNNGSEKFDQIKKMSIRGAEDFANAQNEYNKKHGKFYSNPWGRRSYVPGPFEKYSYVQTASPVWESQTEGDEKEVEQIKQAALKFGFYTGQLFLDYTNEDIFSNLDLNPSFALDKEVQDFVMRDPKFPNDESKRKTVTIIKNQYVNPYQEFDYTDPATPTTLKARIQSLSVDENSFTIIFDENKTPDLNFILSHILMQLYPINRKYVETQTKGIDDYGSSPEKFLTSGPFTFDPKEVVLGPQGNITLNKNQEYYDVDNIIPNKIKILFSVERNINSIFFKDGYISQTVIPGNAINSFWANPQTKKYLKKNYGYGTIALGFNLDPESNGQSYIQDQNIRNAIYYALNREEMLKYVGWEFSFPVNNWTAYGQYKTKDGRNLEMFFSNRKLRAKNNKEYELLNYDYLVHLSKSFNFENTIREDFAFDLETARFYVEEFKKANPTVKSITLKYLNNSSDEQKKAGQYVKEKIEQMSDGFIKIEIKSLPENVFGSFYETGEFDFVYQNYDKIGGNSPQDYISAFFKRDGLNSLEGSLFGFKDNPTGDYIYADYFTKLVVDANFEGSLEKFLEPVIVQIKYVINADAELKAEFDKIYQSQAKPAIINYAESKLDQIWAKLLEKNPENETKLVKSLVKELLQYLLVKDANIAKTKLRHAAVFWMNLSYSISEIANITSSTRQRLQEQPVSDGKDKTLDLWEKVIELSFQKNDESIQAYSDRLNAFFSGNFTDLEIEQGWKEDAIFQLIGTFEKVVRENAFVVPLMEVDTNWEVTKVGGVSSLFTFDLQYAYDVTKPPRPGLPRTIGGGN</sequence>
<evidence type="ECO:0000313" key="4">
    <source>
        <dbReference type="Proteomes" id="UP000290815"/>
    </source>
</evidence>
<dbReference type="RefSeq" id="WP_027333409.1">
    <property type="nucleotide sequence ID" value="NZ_LR215024.1"/>
</dbReference>
<dbReference type="AlphaFoldDB" id="A0A449AWK6"/>
<dbReference type="InterPro" id="IPR016880">
    <property type="entry name" value="ABC_oligopep_solut-bd_myco_prd"/>
</dbReference>
<dbReference type="Gene3D" id="3.40.190.10">
    <property type="entry name" value="Periplasmic binding protein-like II"/>
    <property type="match status" value="1"/>
</dbReference>
<evidence type="ECO:0000313" key="3">
    <source>
        <dbReference type="EMBL" id="VEU71104.1"/>
    </source>
</evidence>
<dbReference type="PIRSF" id="PIRSF028335">
    <property type="entry name" value="ABC_oligopep_OppA_prd"/>
    <property type="match status" value="1"/>
</dbReference>
<dbReference type="EMBL" id="LR215024">
    <property type="protein sequence ID" value="VEU71104.1"/>
    <property type="molecule type" value="Genomic_DNA"/>
</dbReference>
<evidence type="ECO:0000259" key="2">
    <source>
        <dbReference type="Pfam" id="PF00496"/>
    </source>
</evidence>
<accession>A0A449AWK6</accession>
<keyword evidence="4" id="KW-1185">Reference proteome</keyword>
<feature type="signal peptide" evidence="1">
    <location>
        <begin position="1"/>
        <end position="22"/>
    </location>
</feature>
<feature type="chain" id="PRO_5019177322" evidence="1">
    <location>
        <begin position="23"/>
        <end position="1029"/>
    </location>
</feature>
<name>A0A449AWK6_9BACT</name>
<gene>
    <name evidence="3" type="ORF">NCTC10194_00684</name>
</gene>
<reference evidence="3 4" key="1">
    <citation type="submission" date="2019-01" db="EMBL/GenBank/DDBJ databases">
        <authorList>
            <consortium name="Pathogen Informatics"/>
        </authorList>
    </citation>
    <scope>NUCLEOTIDE SEQUENCE [LARGE SCALE GENOMIC DNA]</scope>
    <source>
        <strain evidence="3 4">NCTC10194</strain>
    </source>
</reference>
<keyword evidence="1" id="KW-0732">Signal</keyword>
<dbReference type="KEGG" id="mgly:NCTC10194_00684"/>
<evidence type="ECO:0000256" key="1">
    <source>
        <dbReference type="SAM" id="SignalP"/>
    </source>
</evidence>
<dbReference type="SUPFAM" id="SSF53850">
    <property type="entry name" value="Periplasmic binding protein-like II"/>
    <property type="match status" value="1"/>
</dbReference>
<dbReference type="Pfam" id="PF00496">
    <property type="entry name" value="SBP_bac_5"/>
    <property type="match status" value="1"/>
</dbReference>
<dbReference type="PROSITE" id="PS51257">
    <property type="entry name" value="PROKAR_LIPOPROTEIN"/>
    <property type="match status" value="1"/>
</dbReference>
<feature type="domain" description="Solute-binding protein family 5" evidence="2">
    <location>
        <begin position="397"/>
        <end position="749"/>
    </location>
</feature>
<dbReference type="Proteomes" id="UP000290815">
    <property type="component" value="Chromosome"/>
</dbReference>
<organism evidence="3 4">
    <name type="scientific">Mycoplasmopsis glycophila</name>
    <dbReference type="NCBI Taxonomy" id="171285"/>
    <lineage>
        <taxon>Bacteria</taxon>
        <taxon>Bacillati</taxon>
        <taxon>Mycoplasmatota</taxon>
        <taxon>Mycoplasmoidales</taxon>
        <taxon>Metamycoplasmataceae</taxon>
        <taxon>Mycoplasmopsis</taxon>
    </lineage>
</organism>
<dbReference type="Gene3D" id="3.10.105.10">
    <property type="entry name" value="Dipeptide-binding Protein, Domain 3"/>
    <property type="match status" value="1"/>
</dbReference>
<protein>
    <submittedName>
        <fullName evidence="3">ABC-type oligopeptide transport system, periplasmic component</fullName>
    </submittedName>
</protein>